<dbReference type="AlphaFoldDB" id="A0A8X6FKH6"/>
<comment type="caution">
    <text evidence="1">The sequence shown here is derived from an EMBL/GenBank/DDBJ whole genome shotgun (WGS) entry which is preliminary data.</text>
</comment>
<accession>A0A8X6FKH6</accession>
<dbReference type="EMBL" id="BMAO01032432">
    <property type="protein sequence ID" value="GFQ82152.1"/>
    <property type="molecule type" value="Genomic_DNA"/>
</dbReference>
<evidence type="ECO:0000313" key="1">
    <source>
        <dbReference type="EMBL" id="GFQ82152.1"/>
    </source>
</evidence>
<organism evidence="1 2">
    <name type="scientific">Trichonephila clavata</name>
    <name type="common">Joro spider</name>
    <name type="synonym">Nephila clavata</name>
    <dbReference type="NCBI Taxonomy" id="2740835"/>
    <lineage>
        <taxon>Eukaryota</taxon>
        <taxon>Metazoa</taxon>
        <taxon>Ecdysozoa</taxon>
        <taxon>Arthropoda</taxon>
        <taxon>Chelicerata</taxon>
        <taxon>Arachnida</taxon>
        <taxon>Araneae</taxon>
        <taxon>Araneomorphae</taxon>
        <taxon>Entelegynae</taxon>
        <taxon>Araneoidea</taxon>
        <taxon>Nephilidae</taxon>
        <taxon>Trichonephila</taxon>
    </lineage>
</organism>
<dbReference type="Proteomes" id="UP000887116">
    <property type="component" value="Unassembled WGS sequence"/>
</dbReference>
<evidence type="ECO:0000313" key="2">
    <source>
        <dbReference type="Proteomes" id="UP000887116"/>
    </source>
</evidence>
<protein>
    <submittedName>
        <fullName evidence="1">Uncharacterized protein</fullName>
    </submittedName>
</protein>
<name>A0A8X6FKH6_TRICU</name>
<dbReference type="OrthoDB" id="10556723at2759"/>
<sequence length="103" mass="12073">MKLEARYCGFPLVIRLSIYDQTSARSSHYQFLSSERANGTFRRSGTTFNRPEKPMKKMPKFKSALDVLRFYYGFWINSESRTSIIKDGTVLWSKMCQRVSGHF</sequence>
<proteinExistence type="predicted"/>
<keyword evidence="2" id="KW-1185">Reference proteome</keyword>
<gene>
    <name evidence="1" type="ORF">TNCT_310611</name>
</gene>
<reference evidence="1" key="1">
    <citation type="submission" date="2020-07" db="EMBL/GenBank/DDBJ databases">
        <title>Multicomponent nature underlies the extraordinary mechanical properties of spider dragline silk.</title>
        <authorList>
            <person name="Kono N."/>
            <person name="Nakamura H."/>
            <person name="Mori M."/>
            <person name="Yoshida Y."/>
            <person name="Ohtoshi R."/>
            <person name="Malay A.D."/>
            <person name="Moran D.A.P."/>
            <person name="Tomita M."/>
            <person name="Numata K."/>
            <person name="Arakawa K."/>
        </authorList>
    </citation>
    <scope>NUCLEOTIDE SEQUENCE</scope>
</reference>